<dbReference type="PRINTS" id="PR00100">
    <property type="entry name" value="AOTCASE"/>
</dbReference>
<accession>A0AAV5RQM4</accession>
<comment type="caution">
    <text evidence="11">The sequence shown here is derived from an EMBL/GenBank/DDBJ whole genome shotgun (WGS) entry which is preliminary data.</text>
</comment>
<dbReference type="SUPFAM" id="SSF53671">
    <property type="entry name" value="Aspartate/ornithine carbamoyltransferase"/>
    <property type="match status" value="1"/>
</dbReference>
<dbReference type="InterPro" id="IPR036901">
    <property type="entry name" value="Asp/Orn_carbamoylTrfase_sf"/>
</dbReference>
<feature type="domain" description="Aspartate/ornithine carbamoyltransferase carbamoyl-P binding" evidence="10">
    <location>
        <begin position="3"/>
        <end position="150"/>
    </location>
</feature>
<keyword evidence="4" id="KW-0055">Arginine biosynthesis</keyword>
<keyword evidence="6 8" id="KW-0808">Transferase</keyword>
<evidence type="ECO:0000256" key="3">
    <source>
        <dbReference type="ARBA" id="ARBA00013007"/>
    </source>
</evidence>
<evidence type="ECO:0000256" key="4">
    <source>
        <dbReference type="ARBA" id="ARBA00022571"/>
    </source>
</evidence>
<dbReference type="InterPro" id="IPR002292">
    <property type="entry name" value="Orn/put_carbamltrans"/>
</dbReference>
<dbReference type="Proteomes" id="UP001362899">
    <property type="component" value="Unassembled WGS sequence"/>
</dbReference>
<dbReference type="FunFam" id="3.40.50.1370:FF:000009">
    <property type="entry name" value="Ornithine carbamoyltransferase, mitochondrial"/>
    <property type="match status" value="1"/>
</dbReference>
<evidence type="ECO:0000256" key="8">
    <source>
        <dbReference type="RuleBase" id="RU003634"/>
    </source>
</evidence>
<dbReference type="PRINTS" id="PR00102">
    <property type="entry name" value="OTCASE"/>
</dbReference>
<dbReference type="EC" id="2.1.3.3" evidence="3"/>
<comment type="similarity">
    <text evidence="2">Belongs to the aspartate/ornithine carbamoyltransferase superfamily. OTCase family.</text>
</comment>
<dbReference type="InterPro" id="IPR006130">
    <property type="entry name" value="Asp/Orn_carbamoylTrfase"/>
</dbReference>
<dbReference type="AlphaFoldDB" id="A0AAV5RQM4"/>
<dbReference type="PROSITE" id="PS00097">
    <property type="entry name" value="CARBAMOYLTRANSFERASE"/>
    <property type="match status" value="1"/>
</dbReference>
<dbReference type="FunFam" id="3.40.50.1370:FF:000017">
    <property type="entry name" value="Ornithine carbamoyltransferase"/>
    <property type="match status" value="1"/>
</dbReference>
<keyword evidence="5" id="KW-0028">Amino-acid biosynthesis</keyword>
<dbReference type="InterPro" id="IPR006132">
    <property type="entry name" value="Asp/Orn_carbamoyltranf_P-bd"/>
</dbReference>
<evidence type="ECO:0000313" key="12">
    <source>
        <dbReference type="Proteomes" id="UP001362899"/>
    </source>
</evidence>
<dbReference type="GO" id="GO:0004585">
    <property type="term" value="F:ornithine carbamoyltransferase activity"/>
    <property type="evidence" value="ECO:0007669"/>
    <property type="project" value="UniProtKB-EC"/>
</dbReference>
<dbReference type="GO" id="GO:0016597">
    <property type="term" value="F:amino acid binding"/>
    <property type="evidence" value="ECO:0007669"/>
    <property type="project" value="InterPro"/>
</dbReference>
<dbReference type="NCBIfam" id="NF001986">
    <property type="entry name" value="PRK00779.1"/>
    <property type="match status" value="1"/>
</dbReference>
<evidence type="ECO:0000259" key="9">
    <source>
        <dbReference type="Pfam" id="PF00185"/>
    </source>
</evidence>
<dbReference type="Pfam" id="PF00185">
    <property type="entry name" value="OTCace"/>
    <property type="match status" value="1"/>
</dbReference>
<evidence type="ECO:0000256" key="1">
    <source>
        <dbReference type="ARBA" id="ARBA00004975"/>
    </source>
</evidence>
<dbReference type="Pfam" id="PF02729">
    <property type="entry name" value="OTCace_N"/>
    <property type="match status" value="1"/>
</dbReference>
<protein>
    <recommendedName>
        <fullName evidence="3">ornithine carbamoyltransferase</fullName>
        <ecNumber evidence="3">2.1.3.3</ecNumber>
    </recommendedName>
    <alternativeName>
        <fullName evidence="7">Ornithine transcarbamylase</fullName>
    </alternativeName>
</protein>
<reference evidence="11 12" key="1">
    <citation type="journal article" date="2023" name="Elife">
        <title>Identification of key yeast species and microbe-microbe interactions impacting larval growth of Drosophila in the wild.</title>
        <authorList>
            <person name="Mure A."/>
            <person name="Sugiura Y."/>
            <person name="Maeda R."/>
            <person name="Honda K."/>
            <person name="Sakurai N."/>
            <person name="Takahashi Y."/>
            <person name="Watada M."/>
            <person name="Katoh T."/>
            <person name="Gotoh A."/>
            <person name="Gotoh Y."/>
            <person name="Taniguchi I."/>
            <person name="Nakamura K."/>
            <person name="Hayashi T."/>
            <person name="Katayama T."/>
            <person name="Uemura T."/>
            <person name="Hattori Y."/>
        </authorList>
    </citation>
    <scope>NUCLEOTIDE SEQUENCE [LARGE SCALE GENOMIC DNA]</scope>
    <source>
        <strain evidence="11 12">SB-73</strain>
    </source>
</reference>
<dbReference type="EMBL" id="BTGC01000008">
    <property type="protein sequence ID" value="GMM53212.1"/>
    <property type="molecule type" value="Genomic_DNA"/>
</dbReference>
<dbReference type="GO" id="GO:0019240">
    <property type="term" value="P:citrulline biosynthetic process"/>
    <property type="evidence" value="ECO:0007669"/>
    <property type="project" value="TreeGrafter"/>
</dbReference>
<proteinExistence type="inferred from homology"/>
<evidence type="ECO:0000313" key="11">
    <source>
        <dbReference type="EMBL" id="GMM53212.1"/>
    </source>
</evidence>
<feature type="domain" description="Aspartate/ornithine carbamoyltransferase Asp/Orn-binding" evidence="9">
    <location>
        <begin position="156"/>
        <end position="304"/>
    </location>
</feature>
<dbReference type="InterPro" id="IPR006131">
    <property type="entry name" value="Asp_carbamoyltransf_Asp/Orn-bd"/>
</dbReference>
<dbReference type="GO" id="GO:0005739">
    <property type="term" value="C:mitochondrion"/>
    <property type="evidence" value="ECO:0007669"/>
    <property type="project" value="TreeGrafter"/>
</dbReference>
<organism evidence="11 12">
    <name type="scientific">Starmerella bacillaris</name>
    <name type="common">Yeast</name>
    <name type="synonym">Candida zemplinina</name>
    <dbReference type="NCBI Taxonomy" id="1247836"/>
    <lineage>
        <taxon>Eukaryota</taxon>
        <taxon>Fungi</taxon>
        <taxon>Dikarya</taxon>
        <taxon>Ascomycota</taxon>
        <taxon>Saccharomycotina</taxon>
        <taxon>Dipodascomycetes</taxon>
        <taxon>Dipodascales</taxon>
        <taxon>Trichomonascaceae</taxon>
        <taxon>Starmerella</taxon>
    </lineage>
</organism>
<dbReference type="PANTHER" id="PTHR45753:SF3">
    <property type="entry name" value="ORNITHINE TRANSCARBAMYLASE, MITOCHONDRIAL"/>
    <property type="match status" value="1"/>
</dbReference>
<comment type="pathway">
    <text evidence="1">Amino-acid biosynthesis; L-arginine biosynthesis; L-arginine from L-ornithine and carbamoyl phosphate: step 1/3.</text>
</comment>
<gene>
    <name evidence="11" type="ORF">DASB73_041750</name>
</gene>
<evidence type="ECO:0000256" key="2">
    <source>
        <dbReference type="ARBA" id="ARBA00007805"/>
    </source>
</evidence>
<evidence type="ECO:0000256" key="7">
    <source>
        <dbReference type="ARBA" id="ARBA00033269"/>
    </source>
</evidence>
<dbReference type="NCBIfam" id="TIGR00658">
    <property type="entry name" value="orni_carb_tr"/>
    <property type="match status" value="1"/>
</dbReference>
<dbReference type="GO" id="GO:0042450">
    <property type="term" value="P:L-arginine biosynthetic process via ornithine"/>
    <property type="evidence" value="ECO:0007669"/>
    <property type="project" value="TreeGrafter"/>
</dbReference>
<dbReference type="PANTHER" id="PTHR45753">
    <property type="entry name" value="ORNITHINE CARBAMOYLTRANSFERASE, MITOCHONDRIAL"/>
    <property type="match status" value="1"/>
</dbReference>
<evidence type="ECO:0000256" key="5">
    <source>
        <dbReference type="ARBA" id="ARBA00022605"/>
    </source>
</evidence>
<evidence type="ECO:0000259" key="10">
    <source>
        <dbReference type="Pfam" id="PF02729"/>
    </source>
</evidence>
<name>A0AAV5RQM4_STABA</name>
<dbReference type="Gene3D" id="3.40.50.1370">
    <property type="entry name" value="Aspartate/ornithine carbamoyltransferase"/>
    <property type="match status" value="2"/>
</dbReference>
<keyword evidence="12" id="KW-1185">Reference proteome</keyword>
<sequence length="316" mass="34740">MARHFISIADLSVQELKYLVDRGIAFKKAIRAGNYNYADFNKSASLKGQQIPLLFSKRSTRTRISSEGAITYLGGSPMFLGRDDIQLGVNESFYDTTKVVSSMTSAIIARVGPHSEIQELATHSRVPVINALCEKYHPMQAVADMITIKETFGKFEGLKVAWVGDANNVVHDLALACVKLGIDISVATPVQYPVSDEIVNLVAQNANNASMTVTTSPVDAVKNADVIVTDTWISMGQESEKVQKLKEFAGFQVTEALGANAKPGWKFMHCLPRHNEEVDDEVFYGDRSVVFEEAENRLYSAISVIEGFVINKGKII</sequence>
<evidence type="ECO:0000256" key="6">
    <source>
        <dbReference type="ARBA" id="ARBA00022679"/>
    </source>
</evidence>